<keyword evidence="3" id="KW-1185">Reference proteome</keyword>
<name>A0ABR1XGC6_9PEZI</name>
<protein>
    <submittedName>
        <fullName evidence="2">Uncharacterized protein</fullName>
    </submittedName>
</protein>
<evidence type="ECO:0000313" key="3">
    <source>
        <dbReference type="Proteomes" id="UP001456524"/>
    </source>
</evidence>
<feature type="region of interest" description="Disordered" evidence="1">
    <location>
        <begin position="1"/>
        <end position="55"/>
    </location>
</feature>
<evidence type="ECO:0000256" key="1">
    <source>
        <dbReference type="SAM" id="MobiDB-lite"/>
    </source>
</evidence>
<dbReference type="EMBL" id="JBBWUH010000013">
    <property type="protein sequence ID" value="KAK8153171.1"/>
    <property type="molecule type" value="Genomic_DNA"/>
</dbReference>
<proteinExistence type="predicted"/>
<comment type="caution">
    <text evidence="2">The sequence shown here is derived from an EMBL/GenBank/DDBJ whole genome shotgun (WGS) entry which is preliminary data.</text>
</comment>
<sequence length="324" mass="34533">MILSRMRPNSGATFSHSTSGTSTPDSASSASSACLAPADSFRSPPSPAQPSPANRKATIRFTPPVQPVHSILAGLIGLAALQRNNVWFWIARSTAPRRDWRVCNFKRRAKQQSLLVECVSVTSFCGRGGQISPGPTGKLADWSPCNFERRPHCCAVLRCSPRLRCPGPASGLLVISAIDGFNFAACAPLRSTAADSDLSTCNFERGLTVCVCAAPRNRSHHHHHHHVAVPTMHALLLATGTSEIGDARCVPWLRALAASLGCVPWLRPLAASLELLSQGIVGAPQHWSSHDHPALERAAGRTTADLKPAPLLLSKRIARPSAVG</sequence>
<organism evidence="2 3">
    <name type="scientific">Phyllosticta citrichinensis</name>
    <dbReference type="NCBI Taxonomy" id="1130410"/>
    <lineage>
        <taxon>Eukaryota</taxon>
        <taxon>Fungi</taxon>
        <taxon>Dikarya</taxon>
        <taxon>Ascomycota</taxon>
        <taxon>Pezizomycotina</taxon>
        <taxon>Dothideomycetes</taxon>
        <taxon>Dothideomycetes incertae sedis</taxon>
        <taxon>Botryosphaeriales</taxon>
        <taxon>Phyllostictaceae</taxon>
        <taxon>Phyllosticta</taxon>
    </lineage>
</organism>
<evidence type="ECO:0000313" key="2">
    <source>
        <dbReference type="EMBL" id="KAK8153171.1"/>
    </source>
</evidence>
<dbReference type="Proteomes" id="UP001456524">
    <property type="component" value="Unassembled WGS sequence"/>
</dbReference>
<reference evidence="2 3" key="1">
    <citation type="journal article" date="2022" name="G3 (Bethesda)">
        <title>Enemy or ally: a genomic approach to elucidate the lifestyle of Phyllosticta citrichinaensis.</title>
        <authorList>
            <person name="Buijs V.A."/>
            <person name="Groenewald J.Z."/>
            <person name="Haridas S."/>
            <person name="LaButti K.M."/>
            <person name="Lipzen A."/>
            <person name="Martin F.M."/>
            <person name="Barry K."/>
            <person name="Grigoriev I.V."/>
            <person name="Crous P.W."/>
            <person name="Seidl M.F."/>
        </authorList>
    </citation>
    <scope>NUCLEOTIDE SEQUENCE [LARGE SCALE GENOMIC DNA]</scope>
    <source>
        <strain evidence="2 3">CBS 129764</strain>
    </source>
</reference>
<accession>A0ABR1XGC6</accession>
<gene>
    <name evidence="2" type="ORF">IWX90DRAFT_495772</name>
</gene>
<feature type="compositionally biased region" description="Low complexity" evidence="1">
    <location>
        <begin position="17"/>
        <end position="40"/>
    </location>
</feature>